<dbReference type="EMBL" id="CAAHFH010000001">
    <property type="protein sequence ID" value="VGO19605.1"/>
    <property type="molecule type" value="Genomic_DNA"/>
</dbReference>
<keyword evidence="2" id="KW-1185">Reference proteome</keyword>
<organism evidence="1 2">
    <name type="scientific">Pontiella sulfatireligans</name>
    <dbReference type="NCBI Taxonomy" id="2750658"/>
    <lineage>
        <taxon>Bacteria</taxon>
        <taxon>Pseudomonadati</taxon>
        <taxon>Kiritimatiellota</taxon>
        <taxon>Kiritimatiellia</taxon>
        <taxon>Kiritimatiellales</taxon>
        <taxon>Pontiellaceae</taxon>
        <taxon>Pontiella</taxon>
    </lineage>
</organism>
<accession>A0A6C2UHD5</accession>
<evidence type="ECO:0000313" key="2">
    <source>
        <dbReference type="Proteomes" id="UP000346198"/>
    </source>
</evidence>
<dbReference type="Proteomes" id="UP000346198">
    <property type="component" value="Unassembled WGS sequence"/>
</dbReference>
<dbReference type="AlphaFoldDB" id="A0A6C2UHD5"/>
<dbReference type="RefSeq" id="WP_222846221.1">
    <property type="nucleotide sequence ID" value="NZ_CAAHFH010000001.1"/>
</dbReference>
<protein>
    <recommendedName>
        <fullName evidence="3">Type I restriction endonuclease subunit M</fullName>
    </recommendedName>
</protein>
<proteinExistence type="predicted"/>
<sequence length="95" mass="10472">MCEVMKPLFPLGQLVATPGAIAALEENGKACTEFLERHVTGDWGDLCEEDKQANVEAIEQGLRILSAYKLPDGTRIWIITEADRSSTCCLLPSEY</sequence>
<evidence type="ECO:0008006" key="3">
    <source>
        <dbReference type="Google" id="ProtNLM"/>
    </source>
</evidence>
<evidence type="ECO:0000313" key="1">
    <source>
        <dbReference type="EMBL" id="VGO19605.1"/>
    </source>
</evidence>
<reference evidence="1 2" key="1">
    <citation type="submission" date="2019-04" db="EMBL/GenBank/DDBJ databases">
        <authorList>
            <person name="Van Vliet M D."/>
        </authorList>
    </citation>
    <scope>NUCLEOTIDE SEQUENCE [LARGE SCALE GENOMIC DNA]</scope>
    <source>
        <strain evidence="1 2">F21</strain>
    </source>
</reference>
<name>A0A6C2UHD5_9BACT</name>
<gene>
    <name evidence="1" type="ORF">SCARR_01664</name>
</gene>